<dbReference type="GO" id="GO:0035721">
    <property type="term" value="P:intraciliary retrograde transport"/>
    <property type="evidence" value="ECO:0007669"/>
    <property type="project" value="InterPro"/>
</dbReference>
<dbReference type="GO" id="GO:0060271">
    <property type="term" value="P:cilium assembly"/>
    <property type="evidence" value="ECO:0007669"/>
    <property type="project" value="TreeGrafter"/>
</dbReference>
<dbReference type="EMBL" id="QMKO01001992">
    <property type="protein sequence ID" value="RTG85351.1"/>
    <property type="molecule type" value="Genomic_DNA"/>
</dbReference>
<dbReference type="GO" id="GO:0005929">
    <property type="term" value="C:cilium"/>
    <property type="evidence" value="ECO:0007669"/>
    <property type="project" value="TreeGrafter"/>
</dbReference>
<comment type="caution">
    <text evidence="4">The sequence shown here is derived from an EMBL/GenBank/DDBJ whole genome shotgun (WGS) entry which is preliminary data.</text>
</comment>
<keyword evidence="5" id="KW-1185">Reference proteome</keyword>
<name>A0A430QCC9_SCHBO</name>
<organism evidence="4 5">
    <name type="scientific">Schistosoma bovis</name>
    <name type="common">Blood fluke</name>
    <dbReference type="NCBI Taxonomy" id="6184"/>
    <lineage>
        <taxon>Eukaryota</taxon>
        <taxon>Metazoa</taxon>
        <taxon>Spiralia</taxon>
        <taxon>Lophotrochozoa</taxon>
        <taxon>Platyhelminthes</taxon>
        <taxon>Trematoda</taxon>
        <taxon>Digenea</taxon>
        <taxon>Strigeidida</taxon>
        <taxon>Schistosomatoidea</taxon>
        <taxon>Schistosomatidae</taxon>
        <taxon>Schistosoma</taxon>
    </lineage>
</organism>
<evidence type="ECO:0000256" key="2">
    <source>
        <dbReference type="ARBA" id="ARBA00022737"/>
    </source>
</evidence>
<evidence type="ECO:0000313" key="5">
    <source>
        <dbReference type="Proteomes" id="UP000290809"/>
    </source>
</evidence>
<evidence type="ECO:0000313" key="4">
    <source>
        <dbReference type="EMBL" id="RTG85351.1"/>
    </source>
</evidence>
<dbReference type="AlphaFoldDB" id="A0A430QCC9"/>
<dbReference type="GO" id="GO:0030991">
    <property type="term" value="C:intraciliary transport particle A"/>
    <property type="evidence" value="ECO:0007669"/>
    <property type="project" value="TreeGrafter"/>
</dbReference>
<evidence type="ECO:0000256" key="1">
    <source>
        <dbReference type="ARBA" id="ARBA00022574"/>
    </source>
</evidence>
<dbReference type="STRING" id="6184.A0A430QCC9"/>
<dbReference type="Pfam" id="PF23389">
    <property type="entry name" value="Beta-prop_WDR19_1st"/>
    <property type="match status" value="1"/>
</dbReference>
<dbReference type="PANTHER" id="PTHR14920">
    <property type="entry name" value="OSMOTIC AVOIDANCE ABNORMAL PROTEIN 1/WD REPEAT MEMBRANE PROTEIN"/>
    <property type="match status" value="1"/>
</dbReference>
<dbReference type="InterPro" id="IPR040379">
    <property type="entry name" value="WDR19/dyf-2"/>
</dbReference>
<reference evidence="4 5" key="1">
    <citation type="journal article" date="2019" name="PLoS Pathog.">
        <title>Genome sequence of the bovine parasite Schistosoma bovis Tanzania.</title>
        <authorList>
            <person name="Oey H."/>
            <person name="Zakrzewski M."/>
            <person name="Gobert G."/>
            <person name="Gravermann K."/>
            <person name="Stoye J."/>
            <person name="Jones M."/>
            <person name="Mcmanus D."/>
            <person name="Krause L."/>
        </authorList>
    </citation>
    <scope>NUCLEOTIDE SEQUENCE [LARGE SCALE GENOMIC DNA]</scope>
    <source>
        <strain evidence="4 5">TAN1997</strain>
    </source>
</reference>
<feature type="domain" description="WDR19 first beta-propeller" evidence="3">
    <location>
        <begin position="1"/>
        <end position="107"/>
    </location>
</feature>
<dbReference type="PANTHER" id="PTHR14920:SF0">
    <property type="entry name" value="WD REPEAT DOMAIN 19"/>
    <property type="match status" value="1"/>
</dbReference>
<dbReference type="Proteomes" id="UP000290809">
    <property type="component" value="Unassembled WGS sequence"/>
</dbReference>
<keyword evidence="2" id="KW-0677">Repeat</keyword>
<sequence length="108" mass="12149">MKLDVTSGSEDNTVSCIIGKKKLFLLNLNDMENPLELAFRQAYGDLIAYHWFGDGYIMVGFSCGYFVVISTQSSEFGKEIYQIRDHKDSLHDISVSTVLNRCATVGDR</sequence>
<keyword evidence="1" id="KW-0853">WD repeat</keyword>
<proteinExistence type="predicted"/>
<protein>
    <recommendedName>
        <fullName evidence="3">WDR19 first beta-propeller domain-containing protein</fullName>
    </recommendedName>
</protein>
<gene>
    <name evidence="4" type="ORF">DC041_0006682</name>
</gene>
<accession>A0A430QCC9</accession>
<dbReference type="SUPFAM" id="SSF69322">
    <property type="entry name" value="Tricorn protease domain 2"/>
    <property type="match status" value="1"/>
</dbReference>
<dbReference type="InterPro" id="IPR057855">
    <property type="entry name" value="Beta-prop_WDR19_1st"/>
</dbReference>
<evidence type="ECO:0000259" key="3">
    <source>
        <dbReference type="Pfam" id="PF23389"/>
    </source>
</evidence>